<feature type="region of interest" description="Disordered" evidence="1">
    <location>
        <begin position="154"/>
        <end position="234"/>
    </location>
</feature>
<feature type="region of interest" description="Disordered" evidence="1">
    <location>
        <begin position="261"/>
        <end position="280"/>
    </location>
</feature>
<dbReference type="STRING" id="2282107.A0A286U5H5"/>
<evidence type="ECO:0008006" key="4">
    <source>
        <dbReference type="Google" id="ProtNLM"/>
    </source>
</evidence>
<dbReference type="SUPFAM" id="SSF47954">
    <property type="entry name" value="Cyclin-like"/>
    <property type="match status" value="1"/>
</dbReference>
<evidence type="ECO:0000313" key="3">
    <source>
        <dbReference type="Proteomes" id="UP000217199"/>
    </source>
</evidence>
<gene>
    <name evidence="2" type="ORF">PNOK_0938600</name>
</gene>
<feature type="compositionally biased region" description="Basic and acidic residues" evidence="1">
    <location>
        <begin position="215"/>
        <end position="226"/>
    </location>
</feature>
<organism evidence="2 3">
    <name type="scientific">Pyrrhoderma noxium</name>
    <dbReference type="NCBI Taxonomy" id="2282107"/>
    <lineage>
        <taxon>Eukaryota</taxon>
        <taxon>Fungi</taxon>
        <taxon>Dikarya</taxon>
        <taxon>Basidiomycota</taxon>
        <taxon>Agaricomycotina</taxon>
        <taxon>Agaricomycetes</taxon>
        <taxon>Hymenochaetales</taxon>
        <taxon>Hymenochaetaceae</taxon>
        <taxon>Pyrrhoderma</taxon>
    </lineage>
</organism>
<dbReference type="AlphaFoldDB" id="A0A286U5H5"/>
<feature type="compositionally biased region" description="Polar residues" evidence="1">
    <location>
        <begin position="199"/>
        <end position="209"/>
    </location>
</feature>
<comment type="caution">
    <text evidence="2">The sequence shown here is derived from an EMBL/GenBank/DDBJ whole genome shotgun (WGS) entry which is preliminary data.</text>
</comment>
<dbReference type="Gene3D" id="1.10.472.10">
    <property type="entry name" value="Cyclin-like"/>
    <property type="match status" value="1"/>
</dbReference>
<feature type="compositionally biased region" description="Basic and acidic residues" evidence="1">
    <location>
        <begin position="68"/>
        <end position="78"/>
    </location>
</feature>
<dbReference type="EMBL" id="NBII01000011">
    <property type="protein sequence ID" value="PAV14833.1"/>
    <property type="molecule type" value="Genomic_DNA"/>
</dbReference>
<protein>
    <recommendedName>
        <fullName evidence="4">Cyclin N-terminal domain-containing protein</fullName>
    </recommendedName>
</protein>
<name>A0A286U5H5_9AGAM</name>
<proteinExistence type="predicted"/>
<keyword evidence="3" id="KW-1185">Reference proteome</keyword>
<dbReference type="OrthoDB" id="3250555at2759"/>
<evidence type="ECO:0000313" key="2">
    <source>
        <dbReference type="EMBL" id="PAV14833.1"/>
    </source>
</evidence>
<dbReference type="InterPro" id="IPR036915">
    <property type="entry name" value="Cyclin-like_sf"/>
</dbReference>
<accession>A0A286U5H5</accession>
<dbReference type="Proteomes" id="UP000217199">
    <property type="component" value="Unassembled WGS sequence"/>
</dbReference>
<feature type="compositionally biased region" description="Polar residues" evidence="1">
    <location>
        <begin position="85"/>
        <end position="108"/>
    </location>
</feature>
<feature type="region of interest" description="Disordered" evidence="1">
    <location>
        <begin position="52"/>
        <end position="119"/>
    </location>
</feature>
<reference evidence="2 3" key="1">
    <citation type="journal article" date="2017" name="Mol. Ecol.">
        <title>Comparative and population genomic landscape of Phellinus noxius: A hypervariable fungus causing root rot in trees.</title>
        <authorList>
            <person name="Chung C.L."/>
            <person name="Lee T.J."/>
            <person name="Akiba M."/>
            <person name="Lee H.H."/>
            <person name="Kuo T.H."/>
            <person name="Liu D."/>
            <person name="Ke H.M."/>
            <person name="Yokoi T."/>
            <person name="Roa M.B."/>
            <person name="Lu M.J."/>
            <person name="Chang Y.Y."/>
            <person name="Ann P.J."/>
            <person name="Tsai J.N."/>
            <person name="Chen C.Y."/>
            <person name="Tzean S.S."/>
            <person name="Ota Y."/>
            <person name="Hattori T."/>
            <person name="Sahashi N."/>
            <person name="Liou R.F."/>
            <person name="Kikuchi T."/>
            <person name="Tsai I.J."/>
        </authorList>
    </citation>
    <scope>NUCLEOTIDE SEQUENCE [LARGE SCALE GENOMIC DNA]</scope>
    <source>
        <strain evidence="2 3">FFPRI411160</strain>
    </source>
</reference>
<evidence type="ECO:0000256" key="1">
    <source>
        <dbReference type="SAM" id="MobiDB-lite"/>
    </source>
</evidence>
<feature type="compositionally biased region" description="Low complexity" evidence="1">
    <location>
        <begin position="168"/>
        <end position="187"/>
    </location>
</feature>
<sequence>MINESNYEVNGLGITDSASPTLVDEIFKLENNQAIEGNISLLPSSDSFDEVATSDDVYSSSPAVSEKANQEQGRDQGRGKGIIINQDTDPVPFSSTPDLGSRTASSTPDSERDPPTPVWDPFVRVLHEKLEALVESGMKGCRSAAVDCEEEEADYSGEDCKSADEYETTPSTATTTTNATTAGAATAKSYQQKRKHSDSFGSECSTELASDNEEEQQRTLKDKDTHPNIPVSKKLRETSFSYSATEAASIRRAHSLSISSTSLPQIPHSESPPSGTSFTPVCKNQGVPIIAPPPYEDIPRAPLSADDAAEARLKILLEKEESQRQVDGFEKGFNAVFDKDITQEEVDDLLGLDEDFRTKAINWLLQVTPSKKLGVNELRNQLRTSPETRFHAILLFSRYFLRVGDAMPIATKKETPLMRLGRQRIAWNVAVSCLALAVKFNRDFLSPLNPVYAREFLAVAPHPMSHDDLEISQKDVLHALDYEIRGITPEPLMEEIWYSLPSLRKVLEFEDGWDSAKTFAWQRLNTAASTSEMLQFPISVLTTSAILEGLQETLVSYLELTCDDVSDEEVEVLEGQAKRILVNVIKDIKDLMKIASVSRFF</sequence>
<dbReference type="InParanoid" id="A0A286U5H5"/>